<sequence length="51" mass="6095">MFASVPSSKLYFLLWFISSKAAFIFHFHNADLDRICWSFKRMGMEDNLFLD</sequence>
<name>A0A2P6RVK8_ROSCH</name>
<organism evidence="1 2">
    <name type="scientific">Rosa chinensis</name>
    <name type="common">China rose</name>
    <dbReference type="NCBI Taxonomy" id="74649"/>
    <lineage>
        <taxon>Eukaryota</taxon>
        <taxon>Viridiplantae</taxon>
        <taxon>Streptophyta</taxon>
        <taxon>Embryophyta</taxon>
        <taxon>Tracheophyta</taxon>
        <taxon>Spermatophyta</taxon>
        <taxon>Magnoliopsida</taxon>
        <taxon>eudicotyledons</taxon>
        <taxon>Gunneridae</taxon>
        <taxon>Pentapetalae</taxon>
        <taxon>rosids</taxon>
        <taxon>fabids</taxon>
        <taxon>Rosales</taxon>
        <taxon>Rosaceae</taxon>
        <taxon>Rosoideae</taxon>
        <taxon>Rosoideae incertae sedis</taxon>
        <taxon>Rosa</taxon>
    </lineage>
</organism>
<evidence type="ECO:0000313" key="2">
    <source>
        <dbReference type="Proteomes" id="UP000238479"/>
    </source>
</evidence>
<dbReference type="Gramene" id="PRQ50459">
    <property type="protein sequence ID" value="PRQ50459"/>
    <property type="gene ID" value="RchiOBHm_Chr2g0133431"/>
</dbReference>
<protein>
    <submittedName>
        <fullName evidence="1">Uncharacterized protein</fullName>
    </submittedName>
</protein>
<keyword evidence="2" id="KW-1185">Reference proteome</keyword>
<evidence type="ECO:0000313" key="1">
    <source>
        <dbReference type="EMBL" id="PRQ50459.1"/>
    </source>
</evidence>
<dbReference type="AlphaFoldDB" id="A0A2P6RVK8"/>
<proteinExistence type="predicted"/>
<dbReference type="EMBL" id="PDCK01000040">
    <property type="protein sequence ID" value="PRQ50459.1"/>
    <property type="molecule type" value="Genomic_DNA"/>
</dbReference>
<gene>
    <name evidence="1" type="ORF">RchiOBHm_Chr2g0133431</name>
</gene>
<reference evidence="1 2" key="1">
    <citation type="journal article" date="2018" name="Nat. Genet.">
        <title>The Rosa genome provides new insights in the design of modern roses.</title>
        <authorList>
            <person name="Bendahmane M."/>
        </authorList>
    </citation>
    <scope>NUCLEOTIDE SEQUENCE [LARGE SCALE GENOMIC DNA]</scope>
    <source>
        <strain evidence="2">cv. Old Blush</strain>
    </source>
</reference>
<dbReference type="Proteomes" id="UP000238479">
    <property type="component" value="Chromosome 2"/>
</dbReference>
<accession>A0A2P6RVK8</accession>
<comment type="caution">
    <text evidence="1">The sequence shown here is derived from an EMBL/GenBank/DDBJ whole genome shotgun (WGS) entry which is preliminary data.</text>
</comment>